<evidence type="ECO:0000313" key="3">
    <source>
        <dbReference type="Proteomes" id="UP000215694"/>
    </source>
</evidence>
<dbReference type="Proteomes" id="UP000215694">
    <property type="component" value="Unassembled WGS sequence"/>
</dbReference>
<dbReference type="EMBL" id="NOJY02000008">
    <property type="protein sequence ID" value="RDY28175.1"/>
    <property type="molecule type" value="Genomic_DNA"/>
</dbReference>
<gene>
    <name evidence="2" type="ORF">CHL78_006190</name>
</gene>
<reference evidence="2 3" key="1">
    <citation type="journal article" date="2017" name="Genome Announc.">
        <title>Draft Genome Sequence of Romboutsia weinsteinii sp. nov. Strain CCRI-19649(T) Isolated from Surface Water.</title>
        <authorList>
            <person name="Maheux A.F."/>
            <person name="Boudreau D.K."/>
            <person name="Berube E."/>
            <person name="Boissinot M."/>
            <person name="Cantin P."/>
            <person name="Raymond F."/>
            <person name="Corbeil J."/>
            <person name="Omar R.F."/>
            <person name="Bergeron M.G."/>
        </authorList>
    </citation>
    <scope>NUCLEOTIDE SEQUENCE [LARGE SCALE GENOMIC DNA]</scope>
    <source>
        <strain evidence="2 3">CCRI-19649</strain>
    </source>
</reference>
<dbReference type="AlphaFoldDB" id="A0A371J602"/>
<dbReference type="OrthoDB" id="9838121at2"/>
<evidence type="ECO:0000313" key="2">
    <source>
        <dbReference type="EMBL" id="RDY28175.1"/>
    </source>
</evidence>
<proteinExistence type="predicted"/>
<name>A0A371J602_9FIRM</name>
<keyword evidence="3" id="KW-1185">Reference proteome</keyword>
<feature type="chain" id="PRO_5016606139" evidence="1">
    <location>
        <begin position="24"/>
        <end position="264"/>
    </location>
</feature>
<feature type="signal peptide" evidence="1">
    <location>
        <begin position="1"/>
        <end position="23"/>
    </location>
</feature>
<sequence length="264" mass="28697">MNKIVKSLLVAGVLVANSSSVFAATAPQNSVSMLQNTTSLENQITSNATLNSKQSHVKYSKFLENGGGELWIDLVLDGAKFNTGDPYEIKDAISQNYDIETSLAVGRDGKSIEFGVYEPNAGIEYIDNWVITIDSSVLTTDEDLTVKIPVVNDTGVSATPKVVTNKTSVKVEELEKGFDITLEGINGAKFNTACVGNYVRQSVMRTSNIDVYALPYCDVSQTKVKLNLRAMNGVSYMRDALEFRIEGDATNSPVPLIVKIPIVR</sequence>
<accession>A0A371J602</accession>
<protein>
    <submittedName>
        <fullName evidence="2">Uncharacterized protein</fullName>
    </submittedName>
</protein>
<evidence type="ECO:0000256" key="1">
    <source>
        <dbReference type="SAM" id="SignalP"/>
    </source>
</evidence>
<organism evidence="2 3">
    <name type="scientific">Romboutsia weinsteinii</name>
    <dbReference type="NCBI Taxonomy" id="2020949"/>
    <lineage>
        <taxon>Bacteria</taxon>
        <taxon>Bacillati</taxon>
        <taxon>Bacillota</taxon>
        <taxon>Clostridia</taxon>
        <taxon>Peptostreptococcales</taxon>
        <taxon>Peptostreptococcaceae</taxon>
        <taxon>Romboutsia</taxon>
    </lineage>
</organism>
<keyword evidence="1" id="KW-0732">Signal</keyword>
<comment type="caution">
    <text evidence="2">The sequence shown here is derived from an EMBL/GenBank/DDBJ whole genome shotgun (WGS) entry which is preliminary data.</text>
</comment>
<dbReference type="RefSeq" id="WP_094369410.1">
    <property type="nucleotide sequence ID" value="NZ_NOJY02000008.1"/>
</dbReference>